<dbReference type="SMART" id="SM00320">
    <property type="entry name" value="WD40"/>
    <property type="match status" value="7"/>
</dbReference>
<dbReference type="InterPro" id="IPR015943">
    <property type="entry name" value="WD40/YVTN_repeat-like_dom_sf"/>
</dbReference>
<dbReference type="EMBL" id="JADFTS010000001">
    <property type="protein sequence ID" value="KAF9623404.1"/>
    <property type="molecule type" value="Genomic_DNA"/>
</dbReference>
<evidence type="ECO:0000256" key="4">
    <source>
        <dbReference type="SAM" id="MobiDB-lite"/>
    </source>
</evidence>
<dbReference type="PANTHER" id="PTHR19857:SF8">
    <property type="entry name" value="ANGIO-ASSOCIATED MIGRATORY CELL PROTEIN"/>
    <property type="match status" value="1"/>
</dbReference>
<proteinExistence type="predicted"/>
<dbReference type="AlphaFoldDB" id="A0A835ITL1"/>
<gene>
    <name evidence="5" type="ORF">IFM89_001950</name>
</gene>
<dbReference type="InterPro" id="IPR001680">
    <property type="entry name" value="WD40_rpt"/>
</dbReference>
<dbReference type="Pfam" id="PF00400">
    <property type="entry name" value="WD40"/>
    <property type="match status" value="6"/>
</dbReference>
<name>A0A835ITL1_9MAGN</name>
<dbReference type="CDD" id="cd00200">
    <property type="entry name" value="WD40"/>
    <property type="match status" value="1"/>
</dbReference>
<feature type="repeat" description="WD" evidence="3">
    <location>
        <begin position="252"/>
        <end position="287"/>
    </location>
</feature>
<dbReference type="PRINTS" id="PR00320">
    <property type="entry name" value="GPROTEINBRPT"/>
</dbReference>
<keyword evidence="6" id="KW-1185">Reference proteome</keyword>
<dbReference type="InterPro" id="IPR020472">
    <property type="entry name" value="WD40_PAC1"/>
</dbReference>
<evidence type="ECO:0000256" key="2">
    <source>
        <dbReference type="ARBA" id="ARBA00022737"/>
    </source>
</evidence>
<feature type="region of interest" description="Disordered" evidence="4">
    <location>
        <begin position="28"/>
        <end position="51"/>
    </location>
</feature>
<feature type="repeat" description="WD" evidence="3">
    <location>
        <begin position="135"/>
        <end position="176"/>
    </location>
</feature>
<dbReference type="SUPFAM" id="SSF50998">
    <property type="entry name" value="Quinoprotein alcohol dehydrogenase-like"/>
    <property type="match status" value="1"/>
</dbReference>
<evidence type="ECO:0000313" key="6">
    <source>
        <dbReference type="Proteomes" id="UP000631114"/>
    </source>
</evidence>
<dbReference type="InterPro" id="IPR051179">
    <property type="entry name" value="WD_repeat_multifunction"/>
</dbReference>
<dbReference type="InterPro" id="IPR011047">
    <property type="entry name" value="Quinoprotein_ADH-like_sf"/>
</dbReference>
<sequence length="372" mass="40228">MSEERDMNNNELREVFFDEEDILSKIVLPSSNDDVDHDDDGDHFSEDADNPDDSFHLFNGHKDPILTVACSPTSEDDMAFLWSIGQGNQSHELLGHSNSITSLAFSADGKLLASGSFDGLVQVWDAYSGSHKCTLAGPSDGVEWVRWHPRGNLVLASSEDSTVSLWNADKATHLNIFFGHEGSVTCGDFTPDGYPYHTEAITCLTISYDSNLAITRSEDSSVHMVHIATGKGQITQSHSGDLGQVPQVISSLLTHSGSVMCVGLSPSVPLLATGSLDENLIIWDMQNFVARFTCVHEVGVSCLAWLGKSQYIATGCVDGKVLVWDSISGNCGKIFNGHLHNIASLSVSSNGEFLVSGSMDGNVRVFEIAEFH</sequence>
<dbReference type="PROSITE" id="PS50294">
    <property type="entry name" value="WD_REPEATS_REGION"/>
    <property type="match status" value="4"/>
</dbReference>
<feature type="repeat" description="WD" evidence="3">
    <location>
        <begin position="93"/>
        <end position="134"/>
    </location>
</feature>
<dbReference type="Gene3D" id="2.130.10.10">
    <property type="entry name" value="YVTN repeat-like/Quinoprotein amine dehydrogenase"/>
    <property type="match status" value="2"/>
</dbReference>
<comment type="caution">
    <text evidence="5">The sequence shown here is derived from an EMBL/GenBank/DDBJ whole genome shotgun (WGS) entry which is preliminary data.</text>
</comment>
<evidence type="ECO:0000256" key="3">
    <source>
        <dbReference type="PROSITE-ProRule" id="PRU00221"/>
    </source>
</evidence>
<evidence type="ECO:0008006" key="7">
    <source>
        <dbReference type="Google" id="ProtNLM"/>
    </source>
</evidence>
<protein>
    <recommendedName>
        <fullName evidence="7">Angio-associated migratory cell protein</fullName>
    </recommendedName>
</protein>
<feature type="repeat" description="WD" evidence="3">
    <location>
        <begin position="335"/>
        <end position="372"/>
    </location>
</feature>
<dbReference type="PROSITE" id="PS00678">
    <property type="entry name" value="WD_REPEATS_1"/>
    <property type="match status" value="1"/>
</dbReference>
<feature type="repeat" description="WD" evidence="3">
    <location>
        <begin position="293"/>
        <end position="325"/>
    </location>
</feature>
<dbReference type="InterPro" id="IPR019775">
    <property type="entry name" value="WD40_repeat_CS"/>
</dbReference>
<accession>A0A835ITL1</accession>
<dbReference type="OrthoDB" id="10261640at2759"/>
<dbReference type="PANTHER" id="PTHR19857">
    <property type="entry name" value="MITOCHONDRIAL DIVISION PROTEIN 1-RELATED"/>
    <property type="match status" value="1"/>
</dbReference>
<evidence type="ECO:0000313" key="5">
    <source>
        <dbReference type="EMBL" id="KAF9623404.1"/>
    </source>
</evidence>
<reference evidence="5 6" key="1">
    <citation type="submission" date="2020-10" db="EMBL/GenBank/DDBJ databases">
        <title>The Coptis chinensis genome and diversification of protoberbering-type alkaloids.</title>
        <authorList>
            <person name="Wang B."/>
            <person name="Shu S."/>
            <person name="Song C."/>
            <person name="Liu Y."/>
        </authorList>
    </citation>
    <scope>NUCLEOTIDE SEQUENCE [LARGE SCALE GENOMIC DNA]</scope>
    <source>
        <strain evidence="5">HL-2020</strain>
        <tissue evidence="5">Leaf</tissue>
    </source>
</reference>
<keyword evidence="2" id="KW-0677">Repeat</keyword>
<evidence type="ECO:0000256" key="1">
    <source>
        <dbReference type="ARBA" id="ARBA00022574"/>
    </source>
</evidence>
<keyword evidence="1 3" id="KW-0853">WD repeat</keyword>
<dbReference type="PROSITE" id="PS50082">
    <property type="entry name" value="WD_REPEATS_2"/>
    <property type="match status" value="5"/>
</dbReference>
<organism evidence="5 6">
    <name type="scientific">Coptis chinensis</name>
    <dbReference type="NCBI Taxonomy" id="261450"/>
    <lineage>
        <taxon>Eukaryota</taxon>
        <taxon>Viridiplantae</taxon>
        <taxon>Streptophyta</taxon>
        <taxon>Embryophyta</taxon>
        <taxon>Tracheophyta</taxon>
        <taxon>Spermatophyta</taxon>
        <taxon>Magnoliopsida</taxon>
        <taxon>Ranunculales</taxon>
        <taxon>Ranunculaceae</taxon>
        <taxon>Coptidoideae</taxon>
        <taxon>Coptis</taxon>
    </lineage>
</organism>
<dbReference type="Proteomes" id="UP000631114">
    <property type="component" value="Unassembled WGS sequence"/>
</dbReference>